<dbReference type="OrthoDB" id="66881at2759"/>
<dbReference type="GO" id="GO:0004497">
    <property type="term" value="F:monooxygenase activity"/>
    <property type="evidence" value="ECO:0007669"/>
    <property type="project" value="TreeGrafter"/>
</dbReference>
<sequence>MVQYKILGPGIQPASQTPAQTELRIHGTDEVLVVPVVTSTKVLELKEMLSMKLGIYPNDLQIFTRAGGYWRLQMDHEEIGRKVRVKGIKSFTPERAQYEHPFLIIGAGHIGLRHGIYLLQHDHPNFVIVDRRDKVGGTSWIAQANKTSKLQTELGTYHLQYDEINPVPKNMSTWPSRDELLDHFAQVSAEYGLMPHIQLQTNVKSISVLGTSSASGPLGDVSLEATENYTGNLPPEPTGKGLKSMTVSCVFMYPGNLSLPRQYEYKGEDVFDGTIEYAMFDNIDYNAAVTGKDIMIAGHGAFGVENIRTCCEFSSKKIYMVCRRKNLACPRVCSWFANQSDPPVSGAMFLESMEPAYNLIGFDPWTFHSVIANSARTNAHIAQKSRFGIGDVYFLALSMGKCEVIVDEVKRLSAGKVHLESGRELSVQTILKVFGFVGDFEVDRLLKIKTMYGFWPDADNRRYTASEHPGVHASNFGGTSLSPGAIAWVQHASHMMWFPKDWRRVVESQQLPSNERDDSISRPAYVFDAKTALPLGFILPAICPALGEMQAGLGALKRRKQLECHPVERFLEECESEWEDYARKWKAEDPSLKDHPKYPYSLAKVRELLKKHDASTQTGRCLESGVTVAVVVDDKREEERRRKEALRQEEEEAEERRRAQKSTTLKKAAPAPVAPDAPDVYSDDDVDDDFEVVDLDTLDVEDFVIVREDFISDSEGGEELLRGRKQK</sequence>
<reference evidence="3 4" key="1">
    <citation type="submission" date="2016-02" db="EMBL/GenBank/DDBJ databases">
        <title>Genome analysis of coral dinoflagellate symbionts highlights evolutionary adaptations to a symbiotic lifestyle.</title>
        <authorList>
            <person name="Aranda M."/>
            <person name="Li Y."/>
            <person name="Liew Y.J."/>
            <person name="Baumgarten S."/>
            <person name="Simakov O."/>
            <person name="Wilson M."/>
            <person name="Piel J."/>
            <person name="Ashoor H."/>
            <person name="Bougouffa S."/>
            <person name="Bajic V.B."/>
            <person name="Ryu T."/>
            <person name="Ravasi T."/>
            <person name="Bayer T."/>
            <person name="Micklem G."/>
            <person name="Kim H."/>
            <person name="Bhak J."/>
            <person name="Lajeunesse T.C."/>
            <person name="Voolstra C.R."/>
        </authorList>
    </citation>
    <scope>NUCLEOTIDE SEQUENCE [LARGE SCALE GENOMIC DNA]</scope>
    <source>
        <strain evidence="3 4">CCMP2467</strain>
    </source>
</reference>
<gene>
    <name evidence="3" type="ORF">AK812_SmicGene34217</name>
</gene>
<feature type="compositionally biased region" description="Basic and acidic residues" evidence="2">
    <location>
        <begin position="639"/>
        <end position="648"/>
    </location>
</feature>
<proteinExistence type="predicted"/>
<dbReference type="GO" id="GO:0050660">
    <property type="term" value="F:flavin adenine dinucleotide binding"/>
    <property type="evidence" value="ECO:0007669"/>
    <property type="project" value="TreeGrafter"/>
</dbReference>
<evidence type="ECO:0000256" key="2">
    <source>
        <dbReference type="SAM" id="MobiDB-lite"/>
    </source>
</evidence>
<feature type="region of interest" description="Disordered" evidence="2">
    <location>
        <begin position="639"/>
        <end position="686"/>
    </location>
</feature>
<evidence type="ECO:0000256" key="1">
    <source>
        <dbReference type="ARBA" id="ARBA00023002"/>
    </source>
</evidence>
<dbReference type="InterPro" id="IPR050982">
    <property type="entry name" value="Auxin_biosynth/cation_transpt"/>
</dbReference>
<organism evidence="3 4">
    <name type="scientific">Symbiodinium microadriaticum</name>
    <name type="common">Dinoflagellate</name>
    <name type="synonym">Zooxanthella microadriatica</name>
    <dbReference type="NCBI Taxonomy" id="2951"/>
    <lineage>
        <taxon>Eukaryota</taxon>
        <taxon>Sar</taxon>
        <taxon>Alveolata</taxon>
        <taxon>Dinophyceae</taxon>
        <taxon>Suessiales</taxon>
        <taxon>Symbiodiniaceae</taxon>
        <taxon>Symbiodinium</taxon>
    </lineage>
</organism>
<dbReference type="Proteomes" id="UP000186817">
    <property type="component" value="Unassembled WGS sequence"/>
</dbReference>
<protein>
    <submittedName>
        <fullName evidence="3">Uncharacterized protein</fullName>
    </submittedName>
</protein>
<name>A0A1Q9CPL4_SYMMI</name>
<dbReference type="EMBL" id="LSRX01001012">
    <property type="protein sequence ID" value="OLP84864.1"/>
    <property type="molecule type" value="Genomic_DNA"/>
</dbReference>
<keyword evidence="4" id="KW-1185">Reference proteome</keyword>
<dbReference type="InterPro" id="IPR036188">
    <property type="entry name" value="FAD/NAD-bd_sf"/>
</dbReference>
<comment type="caution">
    <text evidence="3">The sequence shown here is derived from an EMBL/GenBank/DDBJ whole genome shotgun (WGS) entry which is preliminary data.</text>
</comment>
<dbReference type="AlphaFoldDB" id="A0A1Q9CPL4"/>
<dbReference type="Gene3D" id="3.50.50.60">
    <property type="entry name" value="FAD/NAD(P)-binding domain"/>
    <property type="match status" value="1"/>
</dbReference>
<dbReference type="PANTHER" id="PTHR43539">
    <property type="entry name" value="FLAVIN-BINDING MONOOXYGENASE-LIKE PROTEIN (AFU_ORTHOLOGUE AFUA_4G09220)"/>
    <property type="match status" value="1"/>
</dbReference>
<evidence type="ECO:0000313" key="4">
    <source>
        <dbReference type="Proteomes" id="UP000186817"/>
    </source>
</evidence>
<evidence type="ECO:0000313" key="3">
    <source>
        <dbReference type="EMBL" id="OLP84864.1"/>
    </source>
</evidence>
<feature type="compositionally biased region" description="Low complexity" evidence="2">
    <location>
        <begin position="668"/>
        <end position="680"/>
    </location>
</feature>
<dbReference type="SUPFAM" id="SSF51905">
    <property type="entry name" value="FAD/NAD(P)-binding domain"/>
    <property type="match status" value="2"/>
</dbReference>
<dbReference type="PANTHER" id="PTHR43539:SF78">
    <property type="entry name" value="FLAVIN-CONTAINING MONOOXYGENASE"/>
    <property type="match status" value="1"/>
</dbReference>
<keyword evidence="1" id="KW-0560">Oxidoreductase</keyword>
<accession>A0A1Q9CPL4</accession>